<dbReference type="EMBL" id="AMZN01000015">
    <property type="protein sequence ID" value="ELR72744.1"/>
    <property type="molecule type" value="Genomic_DNA"/>
</dbReference>
<evidence type="ECO:0000313" key="2">
    <source>
        <dbReference type="Proteomes" id="UP000011135"/>
    </source>
</evidence>
<comment type="caution">
    <text evidence="1">The sequence shown here is derived from an EMBL/GenBank/DDBJ whole genome shotgun (WGS) entry which is preliminary data.</text>
</comment>
<reference evidence="1 2" key="1">
    <citation type="submission" date="2012-12" db="EMBL/GenBank/DDBJ databases">
        <title>Genome assembly of Fulvivirga imtechensis AK7.</title>
        <authorList>
            <person name="Nupur N."/>
            <person name="Khatri I."/>
            <person name="Kumar R."/>
            <person name="Subramanian S."/>
            <person name="Pinnaka A."/>
        </authorList>
    </citation>
    <scope>NUCLEOTIDE SEQUENCE [LARGE SCALE GENOMIC DNA]</scope>
    <source>
        <strain evidence="1 2">AK7</strain>
    </source>
</reference>
<proteinExistence type="predicted"/>
<organism evidence="1 2">
    <name type="scientific">Fulvivirga imtechensis AK7</name>
    <dbReference type="NCBI Taxonomy" id="1237149"/>
    <lineage>
        <taxon>Bacteria</taxon>
        <taxon>Pseudomonadati</taxon>
        <taxon>Bacteroidota</taxon>
        <taxon>Cytophagia</taxon>
        <taxon>Cytophagales</taxon>
        <taxon>Fulvivirgaceae</taxon>
        <taxon>Fulvivirga</taxon>
    </lineage>
</organism>
<gene>
    <name evidence="1" type="ORF">C900_01123</name>
</gene>
<evidence type="ECO:0000313" key="1">
    <source>
        <dbReference type="EMBL" id="ELR72744.1"/>
    </source>
</evidence>
<sequence>MVYGQSDGQRSFEFMNIPSSAKLMGLGGVNISQANEDLNLAYSNPALTSDTLSGMVSFNYLSYFANVGVASFIYQHSLGKYGPWHIGVHHVDYGEIDGYDDTGGDLGEFQAGETVVFLGKSHQVRHFTVGANLKFAYSGIAGYSSSALLMDLGGIFQHPNINFSAGLAIKNLGVILSDYSETSDSSLPFDVQVGMTFKPEHMPFRFSFTGHHLHQGDISYYDAGQSSGQEEPGKFDKIFRHIVVGAELLLTKNVNLRFGYNHLVRQELKLEEAAGGAGFSYGLMFRVKAFEFAYSRGGYHVAGGAHSFTLTANTNMFFRKGKV</sequence>
<dbReference type="STRING" id="1237149.C900_01123"/>
<dbReference type="Proteomes" id="UP000011135">
    <property type="component" value="Unassembled WGS sequence"/>
</dbReference>
<evidence type="ECO:0008006" key="3">
    <source>
        <dbReference type="Google" id="ProtNLM"/>
    </source>
</evidence>
<dbReference type="eggNOG" id="COG2067">
    <property type="taxonomic scope" value="Bacteria"/>
</dbReference>
<keyword evidence="2" id="KW-1185">Reference proteome</keyword>
<dbReference type="NCBIfam" id="NF033711">
    <property type="entry name" value="T9SS_PorQ"/>
    <property type="match status" value="1"/>
</dbReference>
<dbReference type="AlphaFoldDB" id="L8JYP4"/>
<accession>L8JYP4</accession>
<protein>
    <recommendedName>
        <fullName evidence="3">Low affinity penicillin binding protein</fullName>
    </recommendedName>
</protein>
<name>L8JYP4_9BACT</name>
<dbReference type="NCBIfam" id="NF033709">
    <property type="entry name" value="PorV_fam"/>
    <property type="match status" value="1"/>
</dbReference>